<evidence type="ECO:0000313" key="3">
    <source>
        <dbReference type="Proteomes" id="UP000194204"/>
    </source>
</evidence>
<feature type="transmembrane region" description="Helical" evidence="1">
    <location>
        <begin position="9"/>
        <end position="28"/>
    </location>
</feature>
<comment type="caution">
    <text evidence="2">The sequence shown here is derived from an EMBL/GenBank/DDBJ whole genome shotgun (WGS) entry which is preliminary data.</text>
</comment>
<name>A0A1Y2SUG6_9GAMM</name>
<evidence type="ECO:0000256" key="1">
    <source>
        <dbReference type="SAM" id="Phobius"/>
    </source>
</evidence>
<keyword evidence="1" id="KW-1133">Transmembrane helix</keyword>
<keyword evidence="3" id="KW-1185">Reference proteome</keyword>
<reference evidence="2 3" key="1">
    <citation type="submission" date="2017-01" db="EMBL/GenBank/DDBJ databases">
        <title>Deconstructing symbiosis and pathogenesis requirements using a combined genomic-metabolomic approach.</title>
        <authorList>
            <person name="Tobias N.J."/>
            <person name="Wolff H."/>
            <person name="Djahanschiri B."/>
            <person name="Ebersberger I."/>
            <person name="Bode H.B."/>
        </authorList>
    </citation>
    <scope>NUCLEOTIDE SEQUENCE [LARGE SCALE GENOMIC DNA]</scope>
    <source>
        <strain evidence="2 3">DSM 4764</strain>
    </source>
</reference>
<proteinExistence type="predicted"/>
<keyword evidence="1" id="KW-0812">Transmembrane</keyword>
<evidence type="ECO:0000313" key="2">
    <source>
        <dbReference type="EMBL" id="OTA21604.1"/>
    </source>
</evidence>
<dbReference type="Proteomes" id="UP000194204">
    <property type="component" value="Unassembled WGS sequence"/>
</dbReference>
<dbReference type="AlphaFoldDB" id="A0A1Y2SUG6"/>
<gene>
    <name evidence="2" type="ORF">Xbed_00351</name>
</gene>
<sequence length="46" mass="5431">MGDYYMNNIFVLVILGLVIFSLAAFLYYHDTEIASWLERFAQQLLK</sequence>
<protein>
    <submittedName>
        <fullName evidence="2">Uncharacterized protein</fullName>
    </submittedName>
</protein>
<keyword evidence="1" id="KW-0472">Membrane</keyword>
<organism evidence="2 3">
    <name type="scientific">Xenorhabdus beddingii</name>
    <dbReference type="NCBI Taxonomy" id="40578"/>
    <lineage>
        <taxon>Bacteria</taxon>
        <taxon>Pseudomonadati</taxon>
        <taxon>Pseudomonadota</taxon>
        <taxon>Gammaproteobacteria</taxon>
        <taxon>Enterobacterales</taxon>
        <taxon>Morganellaceae</taxon>
        <taxon>Xenorhabdus</taxon>
    </lineage>
</organism>
<dbReference type="EMBL" id="MUBK01000002">
    <property type="protein sequence ID" value="OTA21604.1"/>
    <property type="molecule type" value="Genomic_DNA"/>
</dbReference>
<accession>A0A1Y2SUG6</accession>